<protein>
    <submittedName>
        <fullName evidence="2">Uncharacterized protein</fullName>
    </submittedName>
</protein>
<evidence type="ECO:0000313" key="3">
    <source>
        <dbReference type="Proteomes" id="UP000001312"/>
    </source>
</evidence>
<gene>
    <name evidence="2" type="ORF">SS1G_11750</name>
</gene>
<feature type="region of interest" description="Disordered" evidence="1">
    <location>
        <begin position="1"/>
        <end position="20"/>
    </location>
</feature>
<sequence length="92" mass="10247">MKKANEMTGKNPMRTITNCGDCKDEMRPNLTSPAIGRIEHSVAQVIDVGGSLCKRQSVFASTQDFFTTDLVEVSRNQRMWARVGKQVLINST</sequence>
<dbReference type="InParanoid" id="A7F3A4"/>
<proteinExistence type="predicted"/>
<dbReference type="EMBL" id="CH476640">
    <property type="protein sequence ID" value="EDN97225.1"/>
    <property type="molecule type" value="Genomic_DNA"/>
</dbReference>
<accession>A7F3A4</accession>
<dbReference type="AlphaFoldDB" id="A7F3A4"/>
<name>A7F3A4_SCLS1</name>
<evidence type="ECO:0000313" key="2">
    <source>
        <dbReference type="EMBL" id="EDN97225.1"/>
    </source>
</evidence>
<dbReference type="KEGG" id="ssl:SS1G_11750"/>
<reference evidence="3" key="1">
    <citation type="journal article" date="2011" name="PLoS Genet.">
        <title>Genomic analysis of the necrotrophic fungal pathogens Sclerotinia sclerotiorum and Botrytis cinerea.</title>
        <authorList>
            <person name="Amselem J."/>
            <person name="Cuomo C.A."/>
            <person name="van Kan J.A."/>
            <person name="Viaud M."/>
            <person name="Benito E.P."/>
            <person name="Couloux A."/>
            <person name="Coutinho P.M."/>
            <person name="de Vries R.P."/>
            <person name="Dyer P.S."/>
            <person name="Fillinger S."/>
            <person name="Fournier E."/>
            <person name="Gout L."/>
            <person name="Hahn M."/>
            <person name="Kohn L."/>
            <person name="Lapalu N."/>
            <person name="Plummer K.M."/>
            <person name="Pradier J.M."/>
            <person name="Quevillon E."/>
            <person name="Sharon A."/>
            <person name="Simon A."/>
            <person name="ten Have A."/>
            <person name="Tudzynski B."/>
            <person name="Tudzynski P."/>
            <person name="Wincker P."/>
            <person name="Andrew M."/>
            <person name="Anthouard V."/>
            <person name="Beever R.E."/>
            <person name="Beffa R."/>
            <person name="Benoit I."/>
            <person name="Bouzid O."/>
            <person name="Brault B."/>
            <person name="Chen Z."/>
            <person name="Choquer M."/>
            <person name="Collemare J."/>
            <person name="Cotton P."/>
            <person name="Danchin E.G."/>
            <person name="Da Silva C."/>
            <person name="Gautier A."/>
            <person name="Giraud C."/>
            <person name="Giraud T."/>
            <person name="Gonzalez C."/>
            <person name="Grossetete S."/>
            <person name="Guldener U."/>
            <person name="Henrissat B."/>
            <person name="Howlett B.J."/>
            <person name="Kodira C."/>
            <person name="Kretschmer M."/>
            <person name="Lappartient A."/>
            <person name="Leroch M."/>
            <person name="Levis C."/>
            <person name="Mauceli E."/>
            <person name="Neuveglise C."/>
            <person name="Oeser B."/>
            <person name="Pearson M."/>
            <person name="Poulain J."/>
            <person name="Poussereau N."/>
            <person name="Quesneville H."/>
            <person name="Rascle C."/>
            <person name="Schumacher J."/>
            <person name="Segurens B."/>
            <person name="Sexton A."/>
            <person name="Silva E."/>
            <person name="Sirven C."/>
            <person name="Soanes D.M."/>
            <person name="Talbot N.J."/>
            <person name="Templeton M."/>
            <person name="Yandava C."/>
            <person name="Yarden O."/>
            <person name="Zeng Q."/>
            <person name="Rollins J.A."/>
            <person name="Lebrun M.H."/>
            <person name="Dickman M."/>
        </authorList>
    </citation>
    <scope>NUCLEOTIDE SEQUENCE [LARGE SCALE GENOMIC DNA]</scope>
    <source>
        <strain evidence="3">ATCC 18683 / 1980 / Ss-1</strain>
    </source>
</reference>
<dbReference type="GeneID" id="5483068"/>
<organism evidence="2 3">
    <name type="scientific">Sclerotinia sclerotiorum (strain ATCC 18683 / 1980 / Ss-1)</name>
    <name type="common">White mold</name>
    <name type="synonym">Whetzelinia sclerotiorum</name>
    <dbReference type="NCBI Taxonomy" id="665079"/>
    <lineage>
        <taxon>Eukaryota</taxon>
        <taxon>Fungi</taxon>
        <taxon>Dikarya</taxon>
        <taxon>Ascomycota</taxon>
        <taxon>Pezizomycotina</taxon>
        <taxon>Leotiomycetes</taxon>
        <taxon>Helotiales</taxon>
        <taxon>Sclerotiniaceae</taxon>
        <taxon>Sclerotinia</taxon>
    </lineage>
</organism>
<keyword evidence="3" id="KW-1185">Reference proteome</keyword>
<dbReference type="Proteomes" id="UP000001312">
    <property type="component" value="Unassembled WGS sequence"/>
</dbReference>
<evidence type="ECO:0000256" key="1">
    <source>
        <dbReference type="SAM" id="MobiDB-lite"/>
    </source>
</evidence>
<dbReference type="RefSeq" id="XP_001586721.1">
    <property type="nucleotide sequence ID" value="XM_001586671.1"/>
</dbReference>